<protein>
    <submittedName>
        <fullName evidence="2">Transmembrane protein</fullName>
    </submittedName>
</protein>
<dbReference type="InterPro" id="IPR025498">
    <property type="entry name" value="DUF4389"/>
</dbReference>
<keyword evidence="3" id="KW-1185">Reference proteome</keyword>
<keyword evidence="1 2" id="KW-0812">Transmembrane</keyword>
<sequence>MNMPAEPVRVRGAIDAPSSRLWLVKWCVLAVPHYPILIGLYLVYPLVTVAAGVAILFTGRYPRALFDFNVGVLRWSWRVMNYRFPMNTTDKYPPFSLKPRADYPGDLEVDYPEQLSRWAVLVKWWLLALPQIIMCWAMEALLQVLCVISAVRLLARGTVSEDMFDLLMGMVRWRYRVAVYVSLMTDEYPPFRLDLGSKA</sequence>
<dbReference type="Proteomes" id="UP000199147">
    <property type="component" value="Unassembled WGS sequence"/>
</dbReference>
<evidence type="ECO:0000313" key="3">
    <source>
        <dbReference type="Proteomes" id="UP000199147"/>
    </source>
</evidence>
<evidence type="ECO:0000313" key="2">
    <source>
        <dbReference type="EMBL" id="CRZ18423.1"/>
    </source>
</evidence>
<gene>
    <name evidence="2" type="ORF">BN2156_05325</name>
</gene>
<dbReference type="EMBL" id="CWKH01000003">
    <property type="protein sequence ID" value="CRZ18423.1"/>
    <property type="molecule type" value="Genomic_DNA"/>
</dbReference>
<dbReference type="Pfam" id="PF14333">
    <property type="entry name" value="DUF4389"/>
    <property type="match status" value="2"/>
</dbReference>
<organism evidence="2 3">
    <name type="scientific">Mycolicibacterium neworleansense</name>
    <dbReference type="NCBI Taxonomy" id="146018"/>
    <lineage>
        <taxon>Bacteria</taxon>
        <taxon>Bacillati</taxon>
        <taxon>Actinomycetota</taxon>
        <taxon>Actinomycetes</taxon>
        <taxon>Mycobacteriales</taxon>
        <taxon>Mycobacteriaceae</taxon>
        <taxon>Mycolicibacterium</taxon>
    </lineage>
</organism>
<accession>A0A0H5RWX6</accession>
<reference evidence="3" key="1">
    <citation type="submission" date="2015-07" db="EMBL/GenBank/DDBJ databases">
        <authorList>
            <person name="Urmite Genomes"/>
        </authorList>
    </citation>
    <scope>NUCLEOTIDE SEQUENCE [LARGE SCALE GENOMIC DNA]</scope>
    <source>
        <strain evidence="3">type strain: ATCC 49404</strain>
    </source>
</reference>
<keyword evidence="1" id="KW-0472">Membrane</keyword>
<proteinExistence type="predicted"/>
<feature type="transmembrane region" description="Helical" evidence="1">
    <location>
        <begin position="34"/>
        <end position="57"/>
    </location>
</feature>
<evidence type="ECO:0000256" key="1">
    <source>
        <dbReference type="SAM" id="Phobius"/>
    </source>
</evidence>
<name>A0A0H5RWX6_9MYCO</name>
<keyword evidence="1" id="KW-1133">Transmembrane helix</keyword>
<dbReference type="AlphaFoldDB" id="A0A0H5RWX6"/>
<feature type="transmembrane region" description="Helical" evidence="1">
    <location>
        <begin position="124"/>
        <end position="155"/>
    </location>
</feature>
<dbReference type="STRING" id="146018.BN2156_05325"/>